<dbReference type="GO" id="GO:0005975">
    <property type="term" value="P:carbohydrate metabolic process"/>
    <property type="evidence" value="ECO:0007669"/>
    <property type="project" value="InterPro"/>
</dbReference>
<dbReference type="Gene3D" id="2.60.120.260">
    <property type="entry name" value="Galactose-binding domain-like"/>
    <property type="match status" value="1"/>
</dbReference>
<dbReference type="SUPFAM" id="SSF55545">
    <property type="entry name" value="beta-N-acetylhexosaminidase-like domain"/>
    <property type="match status" value="1"/>
</dbReference>
<protein>
    <recommendedName>
        <fullName evidence="3">beta-N-acetylhexosaminidase</fullName>
        <ecNumber evidence="3">3.2.1.52</ecNumber>
    </recommendedName>
</protein>
<dbReference type="CDD" id="cd06563">
    <property type="entry name" value="GH20_chitobiase-like"/>
    <property type="match status" value="1"/>
</dbReference>
<dbReference type="GO" id="GO:0004563">
    <property type="term" value="F:beta-N-acetylhexosaminidase activity"/>
    <property type="evidence" value="ECO:0007669"/>
    <property type="project" value="UniProtKB-EC"/>
</dbReference>
<dbReference type="AlphaFoldDB" id="A0A1I0U1L5"/>
<dbReference type="PANTHER" id="PTHR22600:SF57">
    <property type="entry name" value="BETA-N-ACETYLHEXOSAMINIDASE"/>
    <property type="match status" value="1"/>
</dbReference>
<evidence type="ECO:0000313" key="11">
    <source>
        <dbReference type="Proteomes" id="UP000198836"/>
    </source>
</evidence>
<dbReference type="InterPro" id="IPR000421">
    <property type="entry name" value="FA58C"/>
</dbReference>
<dbReference type="InterPro" id="IPR026876">
    <property type="entry name" value="Fn3_assoc_repeat"/>
</dbReference>
<dbReference type="InterPro" id="IPR029018">
    <property type="entry name" value="Hex-like_dom2"/>
</dbReference>
<dbReference type="Pfam" id="PF00728">
    <property type="entry name" value="Glyco_hydro_20"/>
    <property type="match status" value="1"/>
</dbReference>
<dbReference type="Pfam" id="PF02838">
    <property type="entry name" value="Glyco_hydro_20b"/>
    <property type="match status" value="1"/>
</dbReference>
<evidence type="ECO:0000256" key="5">
    <source>
        <dbReference type="ARBA" id="ARBA00023295"/>
    </source>
</evidence>
<dbReference type="PANTHER" id="PTHR22600">
    <property type="entry name" value="BETA-HEXOSAMINIDASE"/>
    <property type="match status" value="1"/>
</dbReference>
<dbReference type="Pfam" id="PF13287">
    <property type="entry name" value="Fn3_assoc"/>
    <property type="match status" value="1"/>
</dbReference>
<comment type="catalytic activity">
    <reaction evidence="1">
        <text>Hydrolysis of terminal non-reducing N-acetyl-D-hexosamine residues in N-acetyl-beta-D-hexosaminides.</text>
        <dbReference type="EC" id="3.2.1.52"/>
    </reaction>
</comment>
<dbReference type="InterPro" id="IPR015883">
    <property type="entry name" value="Glyco_hydro_20_cat"/>
</dbReference>
<evidence type="ECO:0000259" key="9">
    <source>
        <dbReference type="Pfam" id="PF02838"/>
    </source>
</evidence>
<evidence type="ECO:0000259" key="7">
    <source>
        <dbReference type="Pfam" id="PF00728"/>
    </source>
</evidence>
<evidence type="ECO:0000256" key="6">
    <source>
        <dbReference type="PIRSR" id="PIRSR625705-1"/>
    </source>
</evidence>
<dbReference type="GO" id="GO:0016020">
    <property type="term" value="C:membrane"/>
    <property type="evidence" value="ECO:0007669"/>
    <property type="project" value="TreeGrafter"/>
</dbReference>
<sequence length="771" mass="87197">MLKGFTTMCFLNRALSERVKWLALIFALGIQFFSGNILAQGYSGSSIIPKPALELKRSGSFAIQKTTRLHISGSDHLSTAFFDQYLKDLSGFTLLRSNRPVSKGINLMVDTHLKLKSEGYLLDVSQNGITVKAIDEKGLFYGLQSLVQLFREKNKIITVPAYHIQDEPRFAYRGMHLDVARHLFSVQSIKKWLDLLAFYKINTFHWHLTDDQGWRIEIKKYPLLQSVSAYRDETLVGHKRADPHRFDGKRYGGYYTQEEVKDIVAYASARQITTIPEIEMPGHAQAVLAAYPQLGCTGGPYQTATYWGVFEDVFCAGNEKTFQFLEDVLDEVIPLFPSAYIHIGGDECPKNRWHNCPKCQKRIKAEQLNGEHELQAYFIARIERYLNAKGKKIIGWDEILEGGLAPDATVMSWRGLEGGIAAARLKHDVIMTPEKFLYLDYYQSLNKTEQTAAGGYLPLKKVYDYEPMPAELNPEQQQYIKGVQANVWSEYLSDASKAEYMIFPRVIAVAETAWSRKENKLYADFLARLMANRRFLKKLNYSTAFYDITGASINDAKAFALSTDLPNDEIRYTLNDKKPDLGSTKYSGPIPITQSLRIKAQLFRAAKPVGNMFEQVILKSMATGKKVTLTHSGQGNYNIDAQRLTNGIQGSYLYNNGEWLGLSGGDFEAVVDLGEEKTIREVGINTLNYKWQKMHPPKLLLIEVSTDQQVYTEVSRQTVFSVEGINMALHKINPAKARYVRIKASNIGIIPDGFYGAGTKAWLLLDEIIVN</sequence>
<feature type="domain" description="F5/8 type C" evidence="8">
    <location>
        <begin position="635"/>
        <end position="745"/>
    </location>
</feature>
<dbReference type="Gene3D" id="3.30.379.10">
    <property type="entry name" value="Chitobiase/beta-hexosaminidase domain 2-like"/>
    <property type="match status" value="1"/>
</dbReference>
<keyword evidence="11" id="KW-1185">Reference proteome</keyword>
<dbReference type="SUPFAM" id="SSF49785">
    <property type="entry name" value="Galactose-binding domain-like"/>
    <property type="match status" value="1"/>
</dbReference>
<feature type="domain" description="Beta-hexosaminidase bacterial type N-terminal" evidence="9">
    <location>
        <begin position="46"/>
        <end position="166"/>
    </location>
</feature>
<gene>
    <name evidence="10" type="ORF">SAMN04488511_11864</name>
</gene>
<dbReference type="InterPro" id="IPR015882">
    <property type="entry name" value="HEX_bac_N"/>
</dbReference>
<dbReference type="EMBL" id="FOJM01000018">
    <property type="protein sequence ID" value="SFA57944.1"/>
    <property type="molecule type" value="Genomic_DNA"/>
</dbReference>
<keyword evidence="4" id="KW-0378">Hydrolase</keyword>
<evidence type="ECO:0000259" key="8">
    <source>
        <dbReference type="Pfam" id="PF00754"/>
    </source>
</evidence>
<evidence type="ECO:0000256" key="2">
    <source>
        <dbReference type="ARBA" id="ARBA00006285"/>
    </source>
</evidence>
<name>A0A1I0U1L5_9SPHI</name>
<proteinExistence type="inferred from homology"/>
<feature type="active site" description="Proton donor" evidence="6">
    <location>
        <position position="347"/>
    </location>
</feature>
<evidence type="ECO:0000256" key="1">
    <source>
        <dbReference type="ARBA" id="ARBA00001231"/>
    </source>
</evidence>
<dbReference type="Proteomes" id="UP000198836">
    <property type="component" value="Unassembled WGS sequence"/>
</dbReference>
<dbReference type="InterPro" id="IPR008979">
    <property type="entry name" value="Galactose-bd-like_sf"/>
</dbReference>
<dbReference type="GO" id="GO:0030203">
    <property type="term" value="P:glycosaminoglycan metabolic process"/>
    <property type="evidence" value="ECO:0007669"/>
    <property type="project" value="TreeGrafter"/>
</dbReference>
<evidence type="ECO:0000256" key="4">
    <source>
        <dbReference type="ARBA" id="ARBA00022801"/>
    </source>
</evidence>
<dbReference type="RefSeq" id="WP_208864436.1">
    <property type="nucleotide sequence ID" value="NZ_FOJM01000018.1"/>
</dbReference>
<dbReference type="InterPro" id="IPR017853">
    <property type="entry name" value="GH"/>
</dbReference>
<dbReference type="Pfam" id="PF00754">
    <property type="entry name" value="F5_F8_type_C"/>
    <property type="match status" value="1"/>
</dbReference>
<evidence type="ECO:0000313" key="10">
    <source>
        <dbReference type="EMBL" id="SFA57944.1"/>
    </source>
</evidence>
<reference evidence="11" key="1">
    <citation type="submission" date="2016-10" db="EMBL/GenBank/DDBJ databases">
        <authorList>
            <person name="Varghese N."/>
            <person name="Submissions S."/>
        </authorList>
    </citation>
    <scope>NUCLEOTIDE SEQUENCE [LARGE SCALE GENOMIC DNA]</scope>
    <source>
        <strain evidence="11">DSM 18130</strain>
    </source>
</reference>
<evidence type="ECO:0000256" key="3">
    <source>
        <dbReference type="ARBA" id="ARBA00012663"/>
    </source>
</evidence>
<dbReference type="Gene3D" id="3.20.20.80">
    <property type="entry name" value="Glycosidases"/>
    <property type="match status" value="1"/>
</dbReference>
<accession>A0A1I0U1L5</accession>
<dbReference type="SUPFAM" id="SSF51445">
    <property type="entry name" value="(Trans)glycosidases"/>
    <property type="match status" value="1"/>
</dbReference>
<dbReference type="InterPro" id="IPR025705">
    <property type="entry name" value="Beta_hexosaminidase_sua/sub"/>
</dbReference>
<feature type="domain" description="Glycoside hydrolase family 20 catalytic" evidence="7">
    <location>
        <begin position="170"/>
        <end position="516"/>
    </location>
</feature>
<keyword evidence="5" id="KW-0326">Glycosidase</keyword>
<dbReference type="EC" id="3.2.1.52" evidence="3"/>
<dbReference type="STRING" id="332999.SAMN04488511_11864"/>
<organism evidence="10 11">
    <name type="scientific">Pedobacter suwonensis</name>
    <dbReference type="NCBI Taxonomy" id="332999"/>
    <lineage>
        <taxon>Bacteria</taxon>
        <taxon>Pseudomonadati</taxon>
        <taxon>Bacteroidota</taxon>
        <taxon>Sphingobacteriia</taxon>
        <taxon>Sphingobacteriales</taxon>
        <taxon>Sphingobacteriaceae</taxon>
        <taxon>Pedobacter</taxon>
    </lineage>
</organism>
<comment type="similarity">
    <text evidence="2">Belongs to the glycosyl hydrolase 20 family.</text>
</comment>
<dbReference type="PRINTS" id="PR00738">
    <property type="entry name" value="GLHYDRLASE20"/>
</dbReference>